<dbReference type="STRING" id="503106.A0A218YXB4"/>
<dbReference type="PANTHER" id="PTHR22950">
    <property type="entry name" value="AMINO ACID TRANSPORTER"/>
    <property type="match status" value="1"/>
</dbReference>
<dbReference type="InterPro" id="IPR013057">
    <property type="entry name" value="AA_transpt_TM"/>
</dbReference>
<keyword evidence="4 9" id="KW-0812">Transmembrane</keyword>
<sequence length="714" mass="77799">MTSRNPTNWDEYEYGTSPDRGSIGSAAGRSVRFGEHEEDETSALLETPGRQGSENNQQGELRRRRSVSVSFCAAVLINGSSRSSIGLRLNSLAQVGGVNSIENFARSWTRAAGFPEVTPHRPSFILDQDWAFEDTLDYGRTDAEYGQLPRTSLIRAHLEEHGSPEDAVDDESILPESHPTTSCPLNPKEAERMRLGTSVQGSIRGSPPMFATPPHLATPLSGAVGTSYGTIRSSLSESSMVHAGQLWKKQQAKQMLRAEGGREPILVKEVEQDGKIVLAVAGQSTLPQTIFNSTNVLIGVGLLSLPMGIRYSGWICGMLFLAFSALVTAYTATVLTKCMDVDAGLITFADLAYVSYGQKARIATSVLFTMELLAACVALVVLFADTLDLLIPGVGVNQWKILCGILLIPLNFTPLRLLSFSSVLGIFSCFCSKCGSPRTTLLDVAASEMLLLIICQVVSIVFIDGFYKPHTPGSLREPAKTYLFPSNWLTLPLSFGLLMSPWGGHSVFPNIYRDMRHPHKFKRAVKVTFTFTYVLDCATMVSGILMFGDGIMTEITANLLNTPGYPRVLSIIMSIFIAIIPLTKVPLNARPIVSTIEVFSGLDNLSVSDSPALTGLSGYTRGILKIFIRILVVVIFVLIAIIFPAFDSIMAFMGSTLCFTICVILPLLFYLKIFGKEIPLRERILDYVLIAVCSVMATVGTIWAFLPKSLIGAE</sequence>
<keyword evidence="3" id="KW-0813">Transport</keyword>
<keyword evidence="12" id="KW-1185">Reference proteome</keyword>
<evidence type="ECO:0000256" key="5">
    <source>
        <dbReference type="ARBA" id="ARBA00022970"/>
    </source>
</evidence>
<evidence type="ECO:0000256" key="2">
    <source>
        <dbReference type="ARBA" id="ARBA00008066"/>
    </source>
</evidence>
<feature type="transmembrane region" description="Helical" evidence="9">
    <location>
        <begin position="449"/>
        <end position="467"/>
    </location>
</feature>
<gene>
    <name evidence="11" type="ORF">B2J93_772</name>
</gene>
<keyword evidence="5" id="KW-0029">Amino-acid transport</keyword>
<feature type="transmembrane region" description="Helical" evidence="9">
    <location>
        <begin position="362"/>
        <end position="384"/>
    </location>
</feature>
<feature type="domain" description="Amino acid transporter transmembrane" evidence="10">
    <location>
        <begin position="283"/>
        <end position="704"/>
    </location>
</feature>
<evidence type="ECO:0000256" key="9">
    <source>
        <dbReference type="SAM" id="Phobius"/>
    </source>
</evidence>
<feature type="transmembrane region" description="Helical" evidence="9">
    <location>
        <begin position="404"/>
        <end position="428"/>
    </location>
</feature>
<feature type="compositionally biased region" description="Polar residues" evidence="8">
    <location>
        <begin position="50"/>
        <end position="59"/>
    </location>
</feature>
<dbReference type="Pfam" id="PF01490">
    <property type="entry name" value="Aa_trans"/>
    <property type="match status" value="1"/>
</dbReference>
<comment type="subcellular location">
    <subcellularLocation>
        <location evidence="1">Membrane</location>
        <topology evidence="1">Multi-pass membrane protein</topology>
    </subcellularLocation>
</comment>
<feature type="region of interest" description="Disordered" evidence="8">
    <location>
        <begin position="163"/>
        <end position="187"/>
    </location>
</feature>
<evidence type="ECO:0000256" key="6">
    <source>
        <dbReference type="ARBA" id="ARBA00022989"/>
    </source>
</evidence>
<keyword evidence="6 9" id="KW-1133">Transmembrane helix</keyword>
<dbReference type="InParanoid" id="A0A218YXB4"/>
<feature type="region of interest" description="Disordered" evidence="8">
    <location>
        <begin position="1"/>
        <end position="62"/>
    </location>
</feature>
<dbReference type="PANTHER" id="PTHR22950:SF692">
    <property type="entry name" value="TRANSMEMBRANE AMINO ACID TRANSPORTER FAMILY PROTEIN"/>
    <property type="match status" value="1"/>
</dbReference>
<evidence type="ECO:0000256" key="3">
    <source>
        <dbReference type="ARBA" id="ARBA00022448"/>
    </source>
</evidence>
<evidence type="ECO:0000259" key="10">
    <source>
        <dbReference type="Pfam" id="PF01490"/>
    </source>
</evidence>
<name>A0A218YXB4_9HELO</name>
<comment type="caution">
    <text evidence="11">The sequence shown here is derived from an EMBL/GenBank/DDBJ whole genome shotgun (WGS) entry which is preliminary data.</text>
</comment>
<comment type="similarity">
    <text evidence="2">Belongs to the amino acid/polyamine transporter 2 family.</text>
</comment>
<dbReference type="Proteomes" id="UP000242519">
    <property type="component" value="Unassembled WGS sequence"/>
</dbReference>
<evidence type="ECO:0000256" key="8">
    <source>
        <dbReference type="SAM" id="MobiDB-lite"/>
    </source>
</evidence>
<dbReference type="GO" id="GO:0015179">
    <property type="term" value="F:L-amino acid transmembrane transporter activity"/>
    <property type="evidence" value="ECO:0007669"/>
    <property type="project" value="TreeGrafter"/>
</dbReference>
<reference evidence="11 12" key="1">
    <citation type="submission" date="2017-04" db="EMBL/GenBank/DDBJ databases">
        <title>Draft genome sequence of Marssonina coronaria NL1: causal agent of apple blotch.</title>
        <authorList>
            <person name="Cheng Q."/>
        </authorList>
    </citation>
    <scope>NUCLEOTIDE SEQUENCE [LARGE SCALE GENOMIC DNA]</scope>
    <source>
        <strain evidence="11 12">NL1</strain>
    </source>
</reference>
<feature type="transmembrane region" description="Helical" evidence="9">
    <location>
        <begin position="626"/>
        <end position="646"/>
    </location>
</feature>
<feature type="transmembrane region" description="Helical" evidence="9">
    <location>
        <begin position="529"/>
        <end position="548"/>
    </location>
</feature>
<evidence type="ECO:0000256" key="4">
    <source>
        <dbReference type="ARBA" id="ARBA00022692"/>
    </source>
</evidence>
<feature type="transmembrane region" description="Helical" evidence="9">
    <location>
        <begin position="652"/>
        <end position="672"/>
    </location>
</feature>
<feature type="transmembrane region" description="Helical" evidence="9">
    <location>
        <begin position="487"/>
        <end position="508"/>
    </location>
</feature>
<evidence type="ECO:0000256" key="7">
    <source>
        <dbReference type="ARBA" id="ARBA00023136"/>
    </source>
</evidence>
<evidence type="ECO:0000256" key="1">
    <source>
        <dbReference type="ARBA" id="ARBA00004141"/>
    </source>
</evidence>
<evidence type="ECO:0000313" key="12">
    <source>
        <dbReference type="Proteomes" id="UP000242519"/>
    </source>
</evidence>
<organism evidence="11 12">
    <name type="scientific">Diplocarpon coronariae</name>
    <dbReference type="NCBI Taxonomy" id="2795749"/>
    <lineage>
        <taxon>Eukaryota</taxon>
        <taxon>Fungi</taxon>
        <taxon>Dikarya</taxon>
        <taxon>Ascomycota</taxon>
        <taxon>Pezizomycotina</taxon>
        <taxon>Leotiomycetes</taxon>
        <taxon>Helotiales</taxon>
        <taxon>Drepanopezizaceae</taxon>
        <taxon>Diplocarpon</taxon>
    </lineage>
</organism>
<dbReference type="EMBL" id="MZNU01000322">
    <property type="protein sequence ID" value="OWP00461.1"/>
    <property type="molecule type" value="Genomic_DNA"/>
</dbReference>
<feature type="transmembrane region" description="Helical" evidence="9">
    <location>
        <begin position="311"/>
        <end position="330"/>
    </location>
</feature>
<dbReference type="FunCoup" id="A0A218YXB4">
    <property type="interactions" value="297"/>
</dbReference>
<evidence type="ECO:0000313" key="11">
    <source>
        <dbReference type="EMBL" id="OWP00461.1"/>
    </source>
</evidence>
<dbReference type="AlphaFoldDB" id="A0A218YXB4"/>
<dbReference type="OrthoDB" id="655540at2759"/>
<keyword evidence="7 9" id="KW-0472">Membrane</keyword>
<protein>
    <recommendedName>
        <fullName evidence="10">Amino acid transporter transmembrane domain-containing protein</fullName>
    </recommendedName>
</protein>
<accession>A0A218YXB4</accession>
<feature type="transmembrane region" description="Helical" evidence="9">
    <location>
        <begin position="568"/>
        <end position="587"/>
    </location>
</feature>
<dbReference type="GO" id="GO:0005774">
    <property type="term" value="C:vacuolar membrane"/>
    <property type="evidence" value="ECO:0007669"/>
    <property type="project" value="TreeGrafter"/>
</dbReference>
<proteinExistence type="inferred from homology"/>
<feature type="transmembrane region" description="Helical" evidence="9">
    <location>
        <begin position="684"/>
        <end position="706"/>
    </location>
</feature>